<dbReference type="Proteomes" id="UP001603978">
    <property type="component" value="Unassembled WGS sequence"/>
</dbReference>
<accession>A0ABW7ABR3</accession>
<name>A0ABW7ABR3_9ACTN</name>
<reference evidence="1 2" key="1">
    <citation type="submission" date="2024-10" db="EMBL/GenBank/DDBJ databases">
        <authorList>
            <person name="Topkara A.R."/>
            <person name="Saygin H."/>
        </authorList>
    </citation>
    <scope>NUCLEOTIDE SEQUENCE [LARGE SCALE GENOMIC DNA]</scope>
    <source>
        <strain evidence="1 2">M3C6</strain>
    </source>
</reference>
<organism evidence="1 2">
    <name type="scientific">Nonomuraea marmarensis</name>
    <dbReference type="NCBI Taxonomy" id="3351344"/>
    <lineage>
        <taxon>Bacteria</taxon>
        <taxon>Bacillati</taxon>
        <taxon>Actinomycetota</taxon>
        <taxon>Actinomycetes</taxon>
        <taxon>Streptosporangiales</taxon>
        <taxon>Streptosporangiaceae</taxon>
        <taxon>Nonomuraea</taxon>
    </lineage>
</organism>
<dbReference type="EMBL" id="JBICRM010000008">
    <property type="protein sequence ID" value="MFG1704796.1"/>
    <property type="molecule type" value="Genomic_DNA"/>
</dbReference>
<keyword evidence="2" id="KW-1185">Reference proteome</keyword>
<sequence>MSATMYGPEIWKADDIGEWSYWDLWFCTLCLIDHDGNWDALDQAIWESHRYIGREIREAKWSHLVNLRERLELAELTAATLIGTPDKRTATKARNKLIKSTSLQRYTITEPMRDLPSGRLTRRAMSGWWEKFPVSPGPAYRLLDAGVDVTAWRYAEDGWLAGDLADDIVTLAGKQESDAPAVQVAARRAALTLLHQAQANCDDSYGRVGMIVEGALDVYARTPWRQAGLDAGVFWRDFIEITCLMSNYGTPNAELMVELFRGAQVARDIDLVERVLREAKSEYRAARMSWHADTAGTWHACVAMAAGHVPGGHGR</sequence>
<protein>
    <submittedName>
        <fullName evidence="1">Uncharacterized protein</fullName>
    </submittedName>
</protein>
<comment type="caution">
    <text evidence="1">The sequence shown here is derived from an EMBL/GenBank/DDBJ whole genome shotgun (WGS) entry which is preliminary data.</text>
</comment>
<dbReference type="RefSeq" id="WP_393166161.1">
    <property type="nucleotide sequence ID" value="NZ_JBICRM010000008.1"/>
</dbReference>
<gene>
    <name evidence="1" type="ORF">ACFLIM_16545</name>
</gene>
<proteinExistence type="predicted"/>
<evidence type="ECO:0000313" key="1">
    <source>
        <dbReference type="EMBL" id="MFG1704796.1"/>
    </source>
</evidence>
<evidence type="ECO:0000313" key="2">
    <source>
        <dbReference type="Proteomes" id="UP001603978"/>
    </source>
</evidence>